<evidence type="ECO:0000256" key="1">
    <source>
        <dbReference type="ARBA" id="ARBA00005771"/>
    </source>
</evidence>
<dbReference type="EMBL" id="MVGT01000459">
    <property type="protein sequence ID" value="OVA16909.1"/>
    <property type="molecule type" value="Genomic_DNA"/>
</dbReference>
<feature type="domain" description="Sulfotransferase" evidence="4">
    <location>
        <begin position="75"/>
        <end position="346"/>
    </location>
</feature>
<dbReference type="OrthoDB" id="205623at2759"/>
<reference evidence="5 6" key="1">
    <citation type="journal article" date="2017" name="Mol. Plant">
        <title>The Genome of Medicinal Plant Macleaya cordata Provides New Insights into Benzylisoquinoline Alkaloids Metabolism.</title>
        <authorList>
            <person name="Liu X."/>
            <person name="Liu Y."/>
            <person name="Huang P."/>
            <person name="Ma Y."/>
            <person name="Qing Z."/>
            <person name="Tang Q."/>
            <person name="Cao H."/>
            <person name="Cheng P."/>
            <person name="Zheng Y."/>
            <person name="Yuan Z."/>
            <person name="Zhou Y."/>
            <person name="Liu J."/>
            <person name="Tang Z."/>
            <person name="Zhuo Y."/>
            <person name="Zhang Y."/>
            <person name="Yu L."/>
            <person name="Huang J."/>
            <person name="Yang P."/>
            <person name="Peng Q."/>
            <person name="Zhang J."/>
            <person name="Jiang W."/>
            <person name="Zhang Z."/>
            <person name="Lin K."/>
            <person name="Ro D.K."/>
            <person name="Chen X."/>
            <person name="Xiong X."/>
            <person name="Shang Y."/>
            <person name="Huang S."/>
            <person name="Zeng J."/>
        </authorList>
    </citation>
    <scope>NUCLEOTIDE SEQUENCE [LARGE SCALE GENOMIC DNA]</scope>
    <source>
        <strain evidence="6">cv. BLH2017</strain>
        <tissue evidence="5">Root</tissue>
    </source>
</reference>
<comment type="caution">
    <text evidence="5">The sequence shown here is derived from an EMBL/GenBank/DDBJ whole genome shotgun (WGS) entry which is preliminary data.</text>
</comment>
<dbReference type="Proteomes" id="UP000195402">
    <property type="component" value="Unassembled WGS sequence"/>
</dbReference>
<dbReference type="Pfam" id="PF00685">
    <property type="entry name" value="Sulfotransfer_1"/>
    <property type="match status" value="1"/>
</dbReference>
<dbReference type="OMA" id="WHIVCRS"/>
<evidence type="ECO:0000313" key="5">
    <source>
        <dbReference type="EMBL" id="OVA16909.1"/>
    </source>
</evidence>
<evidence type="ECO:0000256" key="2">
    <source>
        <dbReference type="ARBA" id="ARBA00022679"/>
    </source>
</evidence>
<organism evidence="5 6">
    <name type="scientific">Macleaya cordata</name>
    <name type="common">Five-seeded plume-poppy</name>
    <name type="synonym">Bocconia cordata</name>
    <dbReference type="NCBI Taxonomy" id="56857"/>
    <lineage>
        <taxon>Eukaryota</taxon>
        <taxon>Viridiplantae</taxon>
        <taxon>Streptophyta</taxon>
        <taxon>Embryophyta</taxon>
        <taxon>Tracheophyta</taxon>
        <taxon>Spermatophyta</taxon>
        <taxon>Magnoliopsida</taxon>
        <taxon>Ranunculales</taxon>
        <taxon>Papaveraceae</taxon>
        <taxon>Papaveroideae</taxon>
        <taxon>Macleaya</taxon>
    </lineage>
</organism>
<keyword evidence="6" id="KW-1185">Reference proteome</keyword>
<dbReference type="EC" id="2.8.2.-" evidence="3"/>
<dbReference type="InParanoid" id="A0A200R2F6"/>
<comment type="similarity">
    <text evidence="1 3">Belongs to the sulfotransferase 1 family.</text>
</comment>
<name>A0A200R2F6_MACCD</name>
<dbReference type="AlphaFoldDB" id="A0A200R2F6"/>
<evidence type="ECO:0000313" key="6">
    <source>
        <dbReference type="Proteomes" id="UP000195402"/>
    </source>
</evidence>
<dbReference type="GO" id="GO:0008146">
    <property type="term" value="F:sulfotransferase activity"/>
    <property type="evidence" value="ECO:0007669"/>
    <property type="project" value="InterPro"/>
</dbReference>
<keyword evidence="2 3" id="KW-0808">Transferase</keyword>
<dbReference type="PANTHER" id="PTHR11783">
    <property type="entry name" value="SULFOTRANSFERASE SULT"/>
    <property type="match status" value="1"/>
</dbReference>
<dbReference type="InterPro" id="IPR027417">
    <property type="entry name" value="P-loop_NTPase"/>
</dbReference>
<evidence type="ECO:0000256" key="3">
    <source>
        <dbReference type="RuleBase" id="RU361155"/>
    </source>
</evidence>
<sequence length="349" mass="40392">MAVPSQNIISLKNLLQDDDGEGQGLLTQESKNLLSSLPREKSWILGHLYQYQGFWHTSTQLQGVLTCQRQFQAHDTDLLLVTTPKSGTTWLKALAFAIVNRARYTNYTTQHPLLTTNPHELVPFLDRKYIDSYDDHHQSPDLTDFVSSSCRLFSTHVPYVRLPESIKTDFSKCKIVYLCRDPKDTLISYWHFTNNTRLQINSSLGTNSIEDVFDRLCRGVSLFGPIWDHVLGYWKESLESPFRVCFLKFEEMKKEPKLHLRRLAEFLGYPFLMEEENQGVPEEILRLCSFQNLSNLEVNKTGKLPSGEENNSFFRRGEVGDYVNYLTPEMVERIDQISKDKFQGSGLKF</sequence>
<dbReference type="FunCoup" id="A0A200R2F6">
    <property type="interactions" value="190"/>
</dbReference>
<protein>
    <recommendedName>
        <fullName evidence="3">Sulfotransferase</fullName>
        <ecNumber evidence="3">2.8.2.-</ecNumber>
    </recommendedName>
</protein>
<evidence type="ECO:0000259" key="4">
    <source>
        <dbReference type="Pfam" id="PF00685"/>
    </source>
</evidence>
<accession>A0A200R2F6</accession>
<dbReference type="Gene3D" id="3.40.50.300">
    <property type="entry name" value="P-loop containing nucleotide triphosphate hydrolases"/>
    <property type="match status" value="1"/>
</dbReference>
<dbReference type="InterPro" id="IPR000863">
    <property type="entry name" value="Sulfotransferase_dom"/>
</dbReference>
<gene>
    <name evidence="5" type="ORF">BVC80_9049g40</name>
</gene>
<proteinExistence type="inferred from homology"/>
<dbReference type="SUPFAM" id="SSF52540">
    <property type="entry name" value="P-loop containing nucleoside triphosphate hydrolases"/>
    <property type="match status" value="1"/>
</dbReference>